<evidence type="ECO:0000313" key="3">
    <source>
        <dbReference type="EMBL" id="MBR7676901.1"/>
    </source>
</evidence>
<feature type="non-terminal residue" evidence="3">
    <location>
        <position position="571"/>
    </location>
</feature>
<accession>A0A8T4IWS5</accession>
<dbReference type="SUPFAM" id="SSF56801">
    <property type="entry name" value="Acetyl-CoA synthetase-like"/>
    <property type="match status" value="1"/>
</dbReference>
<dbReference type="Proteomes" id="UP000675554">
    <property type="component" value="Unassembled WGS sequence"/>
</dbReference>
<evidence type="ECO:0000259" key="1">
    <source>
        <dbReference type="Pfam" id="PF00501"/>
    </source>
</evidence>
<dbReference type="GO" id="GO:0016878">
    <property type="term" value="F:acid-thiol ligase activity"/>
    <property type="evidence" value="ECO:0007669"/>
    <property type="project" value="UniProtKB-ARBA"/>
</dbReference>
<dbReference type="InterPro" id="IPR045851">
    <property type="entry name" value="AMP-bd_C_sf"/>
</dbReference>
<dbReference type="Gene3D" id="3.30.300.30">
    <property type="match status" value="1"/>
</dbReference>
<dbReference type="Gene3D" id="3.40.50.12780">
    <property type="entry name" value="N-terminal domain of ligase-like"/>
    <property type="match status" value="1"/>
</dbReference>
<protein>
    <submittedName>
        <fullName evidence="3">AMP-binding protein</fullName>
    </submittedName>
</protein>
<dbReference type="EMBL" id="JAGSMN010000772">
    <property type="protein sequence ID" value="MBR7676901.1"/>
    <property type="molecule type" value="Genomic_DNA"/>
</dbReference>
<dbReference type="Pfam" id="PF13193">
    <property type="entry name" value="AMP-binding_C"/>
    <property type="match status" value="1"/>
</dbReference>
<dbReference type="Pfam" id="PF00501">
    <property type="entry name" value="AMP-binding"/>
    <property type="match status" value="1"/>
</dbReference>
<evidence type="ECO:0000313" key="4">
    <source>
        <dbReference type="Proteomes" id="UP000675554"/>
    </source>
</evidence>
<dbReference type="NCBIfam" id="NF004822">
    <property type="entry name" value="PRK06178.1"/>
    <property type="match status" value="1"/>
</dbReference>
<dbReference type="AlphaFoldDB" id="A0A8T4IWS5"/>
<gene>
    <name evidence="3" type="ORF">KDA82_28630</name>
</gene>
<comment type="caution">
    <text evidence="3">The sequence shown here is derived from an EMBL/GenBank/DDBJ whole genome shotgun (WGS) entry which is preliminary data.</text>
</comment>
<dbReference type="PANTHER" id="PTHR43767:SF1">
    <property type="entry name" value="NONRIBOSOMAL PEPTIDE SYNTHASE PES1 (EUROFUNG)-RELATED"/>
    <property type="match status" value="1"/>
</dbReference>
<proteinExistence type="predicted"/>
<dbReference type="InterPro" id="IPR050237">
    <property type="entry name" value="ATP-dep_AMP-bd_enzyme"/>
</dbReference>
<dbReference type="PROSITE" id="PS00455">
    <property type="entry name" value="AMP_BINDING"/>
    <property type="match status" value="1"/>
</dbReference>
<feature type="domain" description="AMP-dependent synthetase/ligase" evidence="1">
    <location>
        <begin position="45"/>
        <end position="434"/>
    </location>
</feature>
<name>A0A8T4IWS5_9ACTN</name>
<reference evidence="3" key="1">
    <citation type="submission" date="2021-04" db="EMBL/GenBank/DDBJ databases">
        <title>Sequencing of actinobacteria type strains.</title>
        <authorList>
            <person name="Nguyen G.-S."/>
            <person name="Wentzel A."/>
        </authorList>
    </citation>
    <scope>NUCLEOTIDE SEQUENCE</scope>
    <source>
        <strain evidence="3">DSM 42095</strain>
    </source>
</reference>
<feature type="domain" description="AMP-binding enzyme C-terminal" evidence="2">
    <location>
        <begin position="484"/>
        <end position="558"/>
    </location>
</feature>
<dbReference type="InterPro" id="IPR042099">
    <property type="entry name" value="ANL_N_sf"/>
</dbReference>
<dbReference type="PANTHER" id="PTHR43767">
    <property type="entry name" value="LONG-CHAIN-FATTY-ACID--COA LIGASE"/>
    <property type="match status" value="1"/>
</dbReference>
<evidence type="ECO:0000259" key="2">
    <source>
        <dbReference type="Pfam" id="PF13193"/>
    </source>
</evidence>
<dbReference type="InterPro" id="IPR000873">
    <property type="entry name" value="AMP-dep_synth/lig_dom"/>
</dbReference>
<sequence length="571" mass="61653">MTQDQPAVEEYLTELRRRQDRIRPDILPDRPRYPLGELSLPAHVAHWAARDPDRAAVVFYGAETSYAELDEASDRLAGRLESAGVGPGDRVGVHLPNCPQFLVAFLAVLRLGAVHVPVNPLFRAAELRHELRDAAPGVVITLDTLAPALLEIRAQTPVREVLVTSLADVLPVEPTLPLPPQPSDGTVAPVPSRWAQALAHPRLGRTADDLDALAALNYTGGTTGLPKGCEHTQRHMLYTAAAVWAGSGCADGEPLNVLCYLPVFWIAGENLGILAPLVSGGTSVLLSRWDPEAVLLGVERYNVSVLTGTVENYQELLDHPAFAKRDLSSLTGPTVISFIRKLTPELRHRWREAVGEGSVLREASYGMTETHTSDTLTLGFQDDDRDLRTEPVFCGLPVPGTDIMVVGFGTGEPLPLGEQGEIVLRGPSLLTGYWRQPEATALALRDGWLHTGDIGMLDEDGCLHYLGRAKDMIKVSGMSVFPSEVEALLGQHEDVVAAAVVAVEDAERGQSPYAFVRVRAGADVTAEGLRAWARENMAVYKVPAIELVDGFPLTATGKIRKVELAERAAGA</sequence>
<dbReference type="InterPro" id="IPR025110">
    <property type="entry name" value="AMP-bd_C"/>
</dbReference>
<dbReference type="InterPro" id="IPR020845">
    <property type="entry name" value="AMP-binding_CS"/>
</dbReference>
<organism evidence="3 4">
    <name type="scientific">Streptomyces daliensis</name>
    <dbReference type="NCBI Taxonomy" id="299421"/>
    <lineage>
        <taxon>Bacteria</taxon>
        <taxon>Bacillati</taxon>
        <taxon>Actinomycetota</taxon>
        <taxon>Actinomycetes</taxon>
        <taxon>Kitasatosporales</taxon>
        <taxon>Streptomycetaceae</taxon>
        <taxon>Streptomyces</taxon>
    </lineage>
</organism>
<keyword evidence="4" id="KW-1185">Reference proteome</keyword>